<keyword evidence="4" id="KW-0732">Signal</keyword>
<feature type="region of interest" description="Disordered" evidence="3">
    <location>
        <begin position="660"/>
        <end position="689"/>
    </location>
</feature>
<feature type="domain" description="RRM" evidence="5">
    <location>
        <begin position="180"/>
        <end position="268"/>
    </location>
</feature>
<dbReference type="PANTHER" id="PTHR23003">
    <property type="entry name" value="RNA RECOGNITION MOTIF RRM DOMAIN CONTAINING PROTEIN"/>
    <property type="match status" value="1"/>
</dbReference>
<feature type="compositionally biased region" description="Low complexity" evidence="3">
    <location>
        <begin position="336"/>
        <end position="345"/>
    </location>
</feature>
<dbReference type="Gene3D" id="3.30.70.330">
    <property type="match status" value="7"/>
</dbReference>
<accession>A0A813KZA2</accession>
<evidence type="ECO:0000259" key="5">
    <source>
        <dbReference type="PROSITE" id="PS50102"/>
    </source>
</evidence>
<feature type="signal peptide" evidence="4">
    <location>
        <begin position="1"/>
        <end position="24"/>
    </location>
</feature>
<dbReference type="GO" id="GO:0003729">
    <property type="term" value="F:mRNA binding"/>
    <property type="evidence" value="ECO:0007669"/>
    <property type="project" value="TreeGrafter"/>
</dbReference>
<dbReference type="InterPro" id="IPR012677">
    <property type="entry name" value="Nucleotide-bd_a/b_plait_sf"/>
</dbReference>
<dbReference type="GO" id="GO:0005737">
    <property type="term" value="C:cytoplasm"/>
    <property type="evidence" value="ECO:0007669"/>
    <property type="project" value="TreeGrafter"/>
</dbReference>
<reference evidence="6" key="1">
    <citation type="submission" date="2021-02" db="EMBL/GenBank/DDBJ databases">
        <authorList>
            <person name="Dougan E. K."/>
            <person name="Rhodes N."/>
            <person name="Thang M."/>
            <person name="Chan C."/>
        </authorList>
    </citation>
    <scope>NUCLEOTIDE SEQUENCE</scope>
</reference>
<dbReference type="SUPFAM" id="SSF54928">
    <property type="entry name" value="RNA-binding domain, RBD"/>
    <property type="match status" value="6"/>
</dbReference>
<dbReference type="Pfam" id="PF00076">
    <property type="entry name" value="RRM_1"/>
    <property type="match status" value="2"/>
</dbReference>
<keyword evidence="1 2" id="KW-0694">RNA-binding</keyword>
<feature type="compositionally biased region" description="Gly residues" evidence="3">
    <location>
        <begin position="660"/>
        <end position="671"/>
    </location>
</feature>
<proteinExistence type="predicted"/>
<evidence type="ECO:0000313" key="7">
    <source>
        <dbReference type="Proteomes" id="UP000626109"/>
    </source>
</evidence>
<dbReference type="InterPro" id="IPR035979">
    <property type="entry name" value="RBD_domain_sf"/>
</dbReference>
<comment type="caution">
    <text evidence="6">The sequence shown here is derived from an EMBL/GenBank/DDBJ whole genome shotgun (WGS) entry which is preliminary data.</text>
</comment>
<evidence type="ECO:0000256" key="4">
    <source>
        <dbReference type="SAM" id="SignalP"/>
    </source>
</evidence>
<dbReference type="SMART" id="SM00360">
    <property type="entry name" value="RRM"/>
    <property type="match status" value="6"/>
</dbReference>
<dbReference type="PROSITE" id="PS50102">
    <property type="entry name" value="RRM"/>
    <property type="match status" value="4"/>
</dbReference>
<gene>
    <name evidence="6" type="ORF">PGLA2088_LOCUS37235</name>
</gene>
<sequence>MMGLKSQWAHRQVTFWITWSVSLGTGLQTKAGSRALQVFHTSCDRLLPPLLLLDQHSLCLAVDFSGHGTPFQYGHAVYNEPRVQALHASLQLCGRSESSAVWPPCSFFLPGMKRRSQSYDDDGLREAKLSRGGASGGDGIVGEVRFDNAEDTQNALQMHGTTLNGSVIRVNLDLTSHDGSKLVVTGLARGTAWQDLKDAFSPYGTVLFAGLAGKGKGKGGSKGGGKGGGPTSTGEVRFETMEEAESALEALDNGMLQGSRITLTSDPNSKDGTKLFVSGIPSGTEWQELKDFCQQAGRVAYANVGGKGGGKGGGRGTSPGRPPAGGSYREAPSRSAPGAFPVAPGYPYGPPPPVMTCQGEVRFSSLEDAQQATARLSGSVLGGSQIWVQPDNSSQDGTRLIVHNIVPGLAWQELKDHFSSIGTVAFAQVKQPLPLVYAPAYAAPHPAYGAYAAPPGYGAYPAYPAYGAPPVAGPAKGVGEVRYSSPDSAKTALRRLDGGIVRGTRVTVKADNTSKDGTKILVMGLPGGCSWQELKDFMQDAGAVAFCKVEAAPGGLPAAVQYALPGYPAPGAYAPSAEAHVGEVRFEDPRHARKAVDRVHGTVVNGQQVAVTLNPSSQDGSKITVTGLRANYRWQELKDVFQHIGPVSFCAISGPGGPLGGAGGHGHGHGGAVSSKPPRERIVSSEGGAGEVRFANPADAKVALRRLHQRELRGSVLLLEPDSRSQDGSKVMISNLPAGIEWQELKDHFTQIGEVAYAGIFGPGEVRMSTAEEAAEAIAHLDGSVIDGQAISVRLDFASKDGSKLIVENLPPTCQWQELKDHFASCGIVSFAARAGSRSK</sequence>
<feature type="region of interest" description="Disordered" evidence="3">
    <location>
        <begin position="214"/>
        <end position="234"/>
    </location>
</feature>
<dbReference type="EMBL" id="CAJNNW010032414">
    <property type="protein sequence ID" value="CAE8712908.1"/>
    <property type="molecule type" value="Genomic_DNA"/>
</dbReference>
<feature type="domain" description="RRM" evidence="5">
    <location>
        <begin position="729"/>
        <end position="798"/>
    </location>
</feature>
<feature type="chain" id="PRO_5032300566" description="RRM domain-containing protein" evidence="4">
    <location>
        <begin position="25"/>
        <end position="840"/>
    </location>
</feature>
<protein>
    <recommendedName>
        <fullName evidence="5">RRM domain-containing protein</fullName>
    </recommendedName>
</protein>
<name>A0A813KZA2_POLGL</name>
<dbReference type="CDD" id="cd00590">
    <property type="entry name" value="RRM_SF"/>
    <property type="match status" value="1"/>
</dbReference>
<dbReference type="Proteomes" id="UP000626109">
    <property type="component" value="Unassembled WGS sequence"/>
</dbReference>
<dbReference type="AlphaFoldDB" id="A0A813KZA2"/>
<evidence type="ECO:0000256" key="2">
    <source>
        <dbReference type="PROSITE-ProRule" id="PRU00176"/>
    </source>
</evidence>
<feature type="region of interest" description="Disordered" evidence="3">
    <location>
        <begin position="304"/>
        <end position="345"/>
    </location>
</feature>
<dbReference type="InterPro" id="IPR000504">
    <property type="entry name" value="RRM_dom"/>
</dbReference>
<feature type="compositionally biased region" description="Gly residues" evidence="3">
    <location>
        <begin position="214"/>
        <end position="231"/>
    </location>
</feature>
<feature type="domain" description="RRM" evidence="5">
    <location>
        <begin position="398"/>
        <end position="513"/>
    </location>
</feature>
<evidence type="ECO:0000313" key="6">
    <source>
        <dbReference type="EMBL" id="CAE8712908.1"/>
    </source>
</evidence>
<dbReference type="GO" id="GO:0005634">
    <property type="term" value="C:nucleus"/>
    <property type="evidence" value="ECO:0007669"/>
    <property type="project" value="TreeGrafter"/>
</dbReference>
<dbReference type="InterPro" id="IPR050374">
    <property type="entry name" value="RRT5_SRSF_SR"/>
</dbReference>
<evidence type="ECO:0000256" key="1">
    <source>
        <dbReference type="ARBA" id="ARBA00022884"/>
    </source>
</evidence>
<evidence type="ECO:0000256" key="3">
    <source>
        <dbReference type="SAM" id="MobiDB-lite"/>
    </source>
</evidence>
<feature type="compositionally biased region" description="Gly residues" evidence="3">
    <location>
        <begin position="305"/>
        <end position="317"/>
    </location>
</feature>
<organism evidence="6 7">
    <name type="scientific">Polarella glacialis</name>
    <name type="common">Dinoflagellate</name>
    <dbReference type="NCBI Taxonomy" id="89957"/>
    <lineage>
        <taxon>Eukaryota</taxon>
        <taxon>Sar</taxon>
        <taxon>Alveolata</taxon>
        <taxon>Dinophyceae</taxon>
        <taxon>Suessiales</taxon>
        <taxon>Suessiaceae</taxon>
        <taxon>Polarella</taxon>
    </lineage>
</organism>
<feature type="domain" description="RRM" evidence="5">
    <location>
        <begin position="518"/>
        <end position="616"/>
    </location>
</feature>